<dbReference type="AlphaFoldDB" id="A0A2H3C8I8"/>
<evidence type="ECO:0000313" key="2">
    <source>
        <dbReference type="Proteomes" id="UP000218334"/>
    </source>
</evidence>
<dbReference type="EMBL" id="KZ293415">
    <property type="protein sequence ID" value="PBK77644.1"/>
    <property type="molecule type" value="Genomic_DNA"/>
</dbReference>
<dbReference type="Proteomes" id="UP000218334">
    <property type="component" value="Unassembled WGS sequence"/>
</dbReference>
<organism evidence="1 2">
    <name type="scientific">Armillaria solidipes</name>
    <dbReference type="NCBI Taxonomy" id="1076256"/>
    <lineage>
        <taxon>Eukaryota</taxon>
        <taxon>Fungi</taxon>
        <taxon>Dikarya</taxon>
        <taxon>Basidiomycota</taxon>
        <taxon>Agaricomycotina</taxon>
        <taxon>Agaricomycetes</taxon>
        <taxon>Agaricomycetidae</taxon>
        <taxon>Agaricales</taxon>
        <taxon>Marasmiineae</taxon>
        <taxon>Physalacriaceae</taxon>
        <taxon>Armillaria</taxon>
    </lineage>
</organism>
<protein>
    <submittedName>
        <fullName evidence="1">Uncharacterized protein</fullName>
    </submittedName>
</protein>
<gene>
    <name evidence="1" type="ORF">ARMSODRAFT_733</name>
</gene>
<accession>A0A2H3C8I8</accession>
<proteinExistence type="predicted"/>
<reference evidence="2" key="1">
    <citation type="journal article" date="2017" name="Nat. Ecol. Evol.">
        <title>Genome expansion and lineage-specific genetic innovations in the forest pathogenic fungi Armillaria.</title>
        <authorList>
            <person name="Sipos G."/>
            <person name="Prasanna A.N."/>
            <person name="Walter M.C."/>
            <person name="O'Connor E."/>
            <person name="Balint B."/>
            <person name="Krizsan K."/>
            <person name="Kiss B."/>
            <person name="Hess J."/>
            <person name="Varga T."/>
            <person name="Slot J."/>
            <person name="Riley R."/>
            <person name="Boka B."/>
            <person name="Rigling D."/>
            <person name="Barry K."/>
            <person name="Lee J."/>
            <person name="Mihaltcheva S."/>
            <person name="LaButti K."/>
            <person name="Lipzen A."/>
            <person name="Waldron R."/>
            <person name="Moloney N.M."/>
            <person name="Sperisen C."/>
            <person name="Kredics L."/>
            <person name="Vagvoelgyi C."/>
            <person name="Patrignani A."/>
            <person name="Fitzpatrick D."/>
            <person name="Nagy I."/>
            <person name="Doyle S."/>
            <person name="Anderson J.B."/>
            <person name="Grigoriev I.V."/>
            <person name="Gueldener U."/>
            <person name="Muensterkoetter M."/>
            <person name="Nagy L.G."/>
        </authorList>
    </citation>
    <scope>NUCLEOTIDE SEQUENCE [LARGE SCALE GENOMIC DNA]</scope>
    <source>
        <strain evidence="2">28-4</strain>
    </source>
</reference>
<sequence>MSSAAPPSQRGHCLQVTDNIYYCRCLSFAPHASPLQDPFSCATCGHSIHTHVDHLPGFVHRPPTSHYAAHALEGTPTTQECICMMQLVWHTAVLNPHRPTALNRHITEPFEAGSHPEQGPPPHINITSPSGDIVNSLAAPTELITSRRPTVPDPYHPTDWAYRMTFFTGGEAVFSTSASSSSGVVPLYAPRATHPHSNINLLPVYTQAHSSGTIYSFDDSMQHGEHMDIDSDYGICQTNATAEGSTVQQDYQIDDVIVQSDQEAHESSY</sequence>
<evidence type="ECO:0000313" key="1">
    <source>
        <dbReference type="EMBL" id="PBK77644.1"/>
    </source>
</evidence>
<keyword evidence="2" id="KW-1185">Reference proteome</keyword>
<name>A0A2H3C8I8_9AGAR</name>